<name>A0ABU8W5C2_9BURK</name>
<proteinExistence type="predicted"/>
<dbReference type="InterPro" id="IPR036298">
    <property type="entry name" value="Chalcone_isomerase_sf"/>
</dbReference>
<dbReference type="PANTHER" id="PTHR47698:SF2">
    <property type="entry name" value="FATTY-ACID-BINDING PROTEIN 3, CHLOROPLASTIC"/>
    <property type="match status" value="1"/>
</dbReference>
<feature type="signal peptide" evidence="1">
    <location>
        <begin position="1"/>
        <end position="27"/>
    </location>
</feature>
<keyword evidence="1" id="KW-0732">Signal</keyword>
<dbReference type="SUPFAM" id="SSF54626">
    <property type="entry name" value="Chalcone isomerase"/>
    <property type="match status" value="1"/>
</dbReference>
<dbReference type="RefSeq" id="WP_340365831.1">
    <property type="nucleotide sequence ID" value="NZ_JBBKZV010000016.1"/>
</dbReference>
<organism evidence="3 4">
    <name type="scientific">Variovorax humicola</name>
    <dbReference type="NCBI Taxonomy" id="1769758"/>
    <lineage>
        <taxon>Bacteria</taxon>
        <taxon>Pseudomonadati</taxon>
        <taxon>Pseudomonadota</taxon>
        <taxon>Betaproteobacteria</taxon>
        <taxon>Burkholderiales</taxon>
        <taxon>Comamonadaceae</taxon>
        <taxon>Variovorax</taxon>
    </lineage>
</organism>
<accession>A0ABU8W5C2</accession>
<dbReference type="GO" id="GO:0016853">
    <property type="term" value="F:isomerase activity"/>
    <property type="evidence" value="ECO:0007669"/>
    <property type="project" value="UniProtKB-KW"/>
</dbReference>
<dbReference type="PANTHER" id="PTHR47698">
    <property type="entry name" value="FATTY-ACID-BINDING PROTEIN 3, CHLOROPLASTIC"/>
    <property type="match status" value="1"/>
</dbReference>
<keyword evidence="3" id="KW-0413">Isomerase</keyword>
<dbReference type="Gene3D" id="3.50.70.10">
    <property type="match status" value="1"/>
</dbReference>
<evidence type="ECO:0000256" key="1">
    <source>
        <dbReference type="SAM" id="SignalP"/>
    </source>
</evidence>
<evidence type="ECO:0000259" key="2">
    <source>
        <dbReference type="Pfam" id="PF16036"/>
    </source>
</evidence>
<gene>
    <name evidence="3" type="ORF">WKW80_22660</name>
</gene>
<feature type="domain" description="Chalcone isomerase" evidence="2">
    <location>
        <begin position="31"/>
        <end position="197"/>
    </location>
</feature>
<protein>
    <submittedName>
        <fullName evidence="3">Chalcone isomerase family protein</fullName>
    </submittedName>
</protein>
<sequence length="200" mass="21408">MFQTAIRRSLRSALIALASLGALGASAAAIDVAGVKLDDGIELRGSKLQLNGAGIRYKTILKVYTAGLYLGNKVGTTEEVLAAAGPKRLTITLLRDIDANEFGKLFLRGVEDNSPRNEFGQLVPGLLRMGQLFADQKQLKAGDTFTVDWVPGTGTVITVKGAVQGESIKEQAFFNALLRIWLGPNPADWKLKDALLGKPT</sequence>
<comment type="caution">
    <text evidence="3">The sequence shown here is derived from an EMBL/GenBank/DDBJ whole genome shotgun (WGS) entry which is preliminary data.</text>
</comment>
<keyword evidence="4" id="KW-1185">Reference proteome</keyword>
<dbReference type="InterPro" id="IPR016088">
    <property type="entry name" value="Chalcone_isomerase_3-sand"/>
</dbReference>
<dbReference type="Pfam" id="PF16036">
    <property type="entry name" value="Chalcone_3"/>
    <property type="match status" value="1"/>
</dbReference>
<reference evidence="3 4" key="1">
    <citation type="submission" date="2024-03" db="EMBL/GenBank/DDBJ databases">
        <title>Novel species of the genus Variovorax.</title>
        <authorList>
            <person name="Liu Q."/>
            <person name="Xin Y.-H."/>
        </authorList>
    </citation>
    <scope>NUCLEOTIDE SEQUENCE [LARGE SCALE GENOMIC DNA]</scope>
    <source>
        <strain evidence="3 4">KACC 18501</strain>
    </source>
</reference>
<evidence type="ECO:0000313" key="3">
    <source>
        <dbReference type="EMBL" id="MEJ8824808.1"/>
    </source>
</evidence>
<evidence type="ECO:0000313" key="4">
    <source>
        <dbReference type="Proteomes" id="UP001363010"/>
    </source>
</evidence>
<dbReference type="InterPro" id="IPR016087">
    <property type="entry name" value="Chalcone_isomerase"/>
</dbReference>
<feature type="chain" id="PRO_5045098444" evidence="1">
    <location>
        <begin position="28"/>
        <end position="200"/>
    </location>
</feature>
<dbReference type="EMBL" id="JBBKZV010000016">
    <property type="protein sequence ID" value="MEJ8824808.1"/>
    <property type="molecule type" value="Genomic_DNA"/>
</dbReference>
<dbReference type="Proteomes" id="UP001363010">
    <property type="component" value="Unassembled WGS sequence"/>
</dbReference>